<proteinExistence type="predicted"/>
<reference evidence="1" key="1">
    <citation type="journal article" date="2011" name="Environ. Microbiol.">
        <title>Time-series analyses of Monterey Bay coastal microbial picoplankton using a 'genome proxy' microarray.</title>
        <authorList>
            <person name="Rich V.I."/>
            <person name="Pham V.D."/>
            <person name="Eppley J."/>
            <person name="Shi Y."/>
            <person name="DeLong E.F."/>
        </authorList>
    </citation>
    <scope>NUCLEOTIDE SEQUENCE</scope>
</reference>
<evidence type="ECO:0000313" key="1">
    <source>
        <dbReference type="EMBL" id="ADI16983.1"/>
    </source>
</evidence>
<protein>
    <submittedName>
        <fullName evidence="1">Uncharacterized protein</fullName>
    </submittedName>
</protein>
<accession>E0XRE2</accession>
<dbReference type="EMBL" id="GU474851">
    <property type="protein sequence ID" value="ADI16983.1"/>
    <property type="molecule type" value="Genomic_DNA"/>
</dbReference>
<dbReference type="AlphaFoldDB" id="E0XRE2"/>
<organism evidence="1">
    <name type="scientific">uncultured Sphingobacteriales bacterium HF0010_19H17</name>
    <dbReference type="NCBI Taxonomy" id="710990"/>
    <lineage>
        <taxon>Bacteria</taxon>
        <taxon>Pseudomonadati</taxon>
        <taxon>Bacteroidota</taxon>
        <taxon>Sphingobacteriia</taxon>
        <taxon>Sphingobacteriales</taxon>
        <taxon>environmental samples</taxon>
    </lineage>
</organism>
<name>E0XRE2_9SPHI</name>
<sequence length="43" mass="5181">MAHVLVLVIKFTLKSTYERNIFLFYFLLKRNFFEDDVKPLGIT</sequence>